<dbReference type="Pfam" id="PF04139">
    <property type="entry name" value="Rad9"/>
    <property type="match status" value="2"/>
</dbReference>
<dbReference type="KEGG" id="dord:105990713"/>
<dbReference type="SUPFAM" id="SSF55979">
    <property type="entry name" value="DNA clamp"/>
    <property type="match status" value="1"/>
</dbReference>
<dbReference type="InterPro" id="IPR046938">
    <property type="entry name" value="DNA_clamp_sf"/>
</dbReference>
<evidence type="ECO:0000313" key="2">
    <source>
        <dbReference type="Proteomes" id="UP000081671"/>
    </source>
</evidence>
<dbReference type="Gene3D" id="3.70.10.10">
    <property type="match status" value="2"/>
</dbReference>
<reference evidence="3" key="1">
    <citation type="submission" date="2025-08" db="UniProtKB">
        <authorList>
            <consortium name="RefSeq"/>
        </authorList>
    </citation>
    <scope>IDENTIFICATION</scope>
    <source>
        <tissue evidence="3">Kidney</tissue>
    </source>
</reference>
<keyword evidence="2" id="KW-1185">Reference proteome</keyword>
<accession>A0A1S3FPZ3</accession>
<organism evidence="2 3">
    <name type="scientific">Dipodomys ordii</name>
    <name type="common">Ord's kangaroo rat</name>
    <dbReference type="NCBI Taxonomy" id="10020"/>
    <lineage>
        <taxon>Eukaryota</taxon>
        <taxon>Metazoa</taxon>
        <taxon>Chordata</taxon>
        <taxon>Craniata</taxon>
        <taxon>Vertebrata</taxon>
        <taxon>Euteleostomi</taxon>
        <taxon>Mammalia</taxon>
        <taxon>Eutheria</taxon>
        <taxon>Euarchontoglires</taxon>
        <taxon>Glires</taxon>
        <taxon>Rodentia</taxon>
        <taxon>Castorimorpha</taxon>
        <taxon>Heteromyidae</taxon>
        <taxon>Dipodomyinae</taxon>
        <taxon>Dipodomys</taxon>
    </lineage>
</organism>
<gene>
    <name evidence="3" type="primary">Rad9b</name>
</gene>
<dbReference type="GO" id="GO:0071479">
    <property type="term" value="P:cellular response to ionizing radiation"/>
    <property type="evidence" value="ECO:0007669"/>
    <property type="project" value="TreeGrafter"/>
</dbReference>
<dbReference type="RefSeq" id="XP_012878641.1">
    <property type="nucleotide sequence ID" value="XM_013023187.1"/>
</dbReference>
<dbReference type="GO" id="GO:0031573">
    <property type="term" value="P:mitotic intra-S DNA damage checkpoint signaling"/>
    <property type="evidence" value="ECO:0007669"/>
    <property type="project" value="TreeGrafter"/>
</dbReference>
<dbReference type="Proteomes" id="UP000081671">
    <property type="component" value="Unplaced"/>
</dbReference>
<sequence length="302" mass="34161">MLKCTMNGGQLKVFGKTIQALARLSNELWLDPSKQGLVLRSINSSCSAYGYALFSPVFFEQYQWSTSETMNHDDIPLTLNFKFTMQVKSLLPIFKCLNFLERNVEKCKMFTKSGKCRFIIQLFCKHNMNSSVRSSMCVDRDEFDFFQIGLDTEVTFCLKDLKGFLTLCEAVRGPVTIHFDFPGRPVALSINDMLFEAHFYLATLADDPSRPPSPLSMCLPQEGERSSPARARLTLGQRRSSQAAESISRKISRKRLCPAESPPESGAQENHSRPLKKRAPSGEHPDRESSPVFRKVLTERLG</sequence>
<dbReference type="GO" id="GO:0030896">
    <property type="term" value="C:checkpoint clamp complex"/>
    <property type="evidence" value="ECO:0007669"/>
    <property type="project" value="InterPro"/>
</dbReference>
<dbReference type="OrthoDB" id="60092at2759"/>
<dbReference type="CTD" id="144715"/>
<proteinExistence type="predicted"/>
<dbReference type="GO" id="GO:0006281">
    <property type="term" value="P:DNA repair"/>
    <property type="evidence" value="ECO:0007669"/>
    <property type="project" value="TreeGrafter"/>
</dbReference>
<evidence type="ECO:0000313" key="3">
    <source>
        <dbReference type="RefSeq" id="XP_012878641.1"/>
    </source>
</evidence>
<protein>
    <submittedName>
        <fullName evidence="3">Cell cycle checkpoint control protein RAD9B</fullName>
    </submittedName>
</protein>
<dbReference type="PANTHER" id="PTHR15237">
    <property type="entry name" value="DNA REPAIR PROTEIN RAD9"/>
    <property type="match status" value="1"/>
</dbReference>
<dbReference type="FunCoup" id="A0A1S3FPZ3">
    <property type="interactions" value="1308"/>
</dbReference>
<dbReference type="GO" id="GO:0000076">
    <property type="term" value="P:DNA replication checkpoint signaling"/>
    <property type="evidence" value="ECO:0007669"/>
    <property type="project" value="TreeGrafter"/>
</dbReference>
<feature type="region of interest" description="Disordered" evidence="1">
    <location>
        <begin position="209"/>
        <end position="302"/>
    </location>
</feature>
<dbReference type="InterPro" id="IPR007268">
    <property type="entry name" value="Rad9/Ddc1"/>
</dbReference>
<dbReference type="InParanoid" id="A0A1S3FPZ3"/>
<feature type="compositionally biased region" description="Basic and acidic residues" evidence="1">
    <location>
        <begin position="280"/>
        <end position="289"/>
    </location>
</feature>
<evidence type="ECO:0000256" key="1">
    <source>
        <dbReference type="SAM" id="MobiDB-lite"/>
    </source>
</evidence>
<name>A0A1S3FPZ3_DIPOR</name>
<dbReference type="AlphaFoldDB" id="A0A1S3FPZ3"/>
<dbReference type="GeneID" id="105990713"/>
<dbReference type="PANTHER" id="PTHR15237:SF2">
    <property type="entry name" value="CELL CYCLE CHECKPOINT CONTROL PROTEIN RAD9B"/>
    <property type="match status" value="1"/>
</dbReference>